<protein>
    <submittedName>
        <fullName evidence="1">Uncharacterized protein</fullName>
    </submittedName>
</protein>
<dbReference type="Proteomes" id="UP000030676">
    <property type="component" value="Unassembled WGS sequence"/>
</dbReference>
<reference evidence="1" key="1">
    <citation type="submission" date="2011-11" db="EMBL/GenBank/DDBJ databases">
        <title>The Genome Sequence of Fusarium oxysporum PHW808.</title>
        <authorList>
            <consortium name="The Broad Institute Genome Sequencing Platform"/>
            <person name="Ma L.-J."/>
            <person name="Gale L.R."/>
            <person name="Schwartz D.C."/>
            <person name="Zhou S."/>
            <person name="Corby-Kistler H."/>
            <person name="Young S.K."/>
            <person name="Zeng Q."/>
            <person name="Gargeya S."/>
            <person name="Fitzgerald M."/>
            <person name="Haas B."/>
            <person name="Abouelleil A."/>
            <person name="Alvarado L."/>
            <person name="Arachchi H.M."/>
            <person name="Berlin A."/>
            <person name="Brown A."/>
            <person name="Chapman S.B."/>
            <person name="Chen Z."/>
            <person name="Dunbar C."/>
            <person name="Freedman E."/>
            <person name="Gearin G."/>
            <person name="Goldberg J."/>
            <person name="Griggs A."/>
            <person name="Gujja S."/>
            <person name="Heiman D."/>
            <person name="Howarth C."/>
            <person name="Larson L."/>
            <person name="Lui A."/>
            <person name="MacDonald P.J.P."/>
            <person name="Montmayeur A."/>
            <person name="Murphy C."/>
            <person name="Neiman D."/>
            <person name="Pearson M."/>
            <person name="Priest M."/>
            <person name="Roberts A."/>
            <person name="Saif S."/>
            <person name="Shea T."/>
            <person name="Shenoy N."/>
            <person name="Sisk P."/>
            <person name="Stolte C."/>
            <person name="Sykes S."/>
            <person name="Wortman J."/>
            <person name="Nusbaum C."/>
            <person name="Birren B."/>
        </authorList>
    </citation>
    <scope>NUCLEOTIDE SEQUENCE [LARGE SCALE GENOMIC DNA]</scope>
    <source>
        <strain evidence="1">54008</strain>
    </source>
</reference>
<dbReference type="OrthoDB" id="432234at2759"/>
<gene>
    <name evidence="1" type="ORF">FOPG_17926</name>
</gene>
<dbReference type="AlphaFoldDB" id="X0GRD4"/>
<evidence type="ECO:0000313" key="1">
    <source>
        <dbReference type="EMBL" id="EXL65873.1"/>
    </source>
</evidence>
<dbReference type="EMBL" id="KK033536">
    <property type="protein sequence ID" value="EXL65873.1"/>
    <property type="molecule type" value="Genomic_DNA"/>
</dbReference>
<organism evidence="1">
    <name type="scientific">Fusarium oxysporum f. sp. conglutinans race 2 54008</name>
    <dbReference type="NCBI Taxonomy" id="1089457"/>
    <lineage>
        <taxon>Eukaryota</taxon>
        <taxon>Fungi</taxon>
        <taxon>Dikarya</taxon>
        <taxon>Ascomycota</taxon>
        <taxon>Pezizomycotina</taxon>
        <taxon>Sordariomycetes</taxon>
        <taxon>Hypocreomycetidae</taxon>
        <taxon>Hypocreales</taxon>
        <taxon>Nectriaceae</taxon>
        <taxon>Fusarium</taxon>
        <taxon>Fusarium oxysporum species complex</taxon>
    </lineage>
</organism>
<accession>X0GRD4</accession>
<sequence length="59" mass="6781">MAVPSQNQSDTADDVPVLQVNGMSTWSYMAWTPDFHKSPQEKFRKDEISQLCRGSSERY</sequence>
<reference evidence="1" key="2">
    <citation type="submission" date="2014-03" db="EMBL/GenBank/DDBJ databases">
        <title>The Genome Annotation of Fusarium oxysporum PHW808.</title>
        <authorList>
            <consortium name="The Broad Institute Genomics Platform"/>
            <person name="Ma L.-J."/>
            <person name="Corby-Kistler H."/>
            <person name="Broz K."/>
            <person name="Gale L.R."/>
            <person name="Jonkers W."/>
            <person name="O'Donnell K."/>
            <person name="Ploetz R."/>
            <person name="Steinberg C."/>
            <person name="Schwartz D.C."/>
            <person name="VanEtten H."/>
            <person name="Zhou S."/>
            <person name="Young S.K."/>
            <person name="Zeng Q."/>
            <person name="Gargeya S."/>
            <person name="Fitzgerald M."/>
            <person name="Abouelleil A."/>
            <person name="Alvarado L."/>
            <person name="Chapman S.B."/>
            <person name="Gainer-Dewar J."/>
            <person name="Goldberg J."/>
            <person name="Griggs A."/>
            <person name="Gujja S."/>
            <person name="Hansen M."/>
            <person name="Howarth C."/>
            <person name="Imamovic A."/>
            <person name="Ireland A."/>
            <person name="Larimer J."/>
            <person name="McCowan C."/>
            <person name="Murphy C."/>
            <person name="Pearson M."/>
            <person name="Poon T.W."/>
            <person name="Priest M."/>
            <person name="Roberts A."/>
            <person name="Saif S."/>
            <person name="Shea T."/>
            <person name="Sykes S."/>
            <person name="Wortman J."/>
            <person name="Nusbaum C."/>
            <person name="Birren B."/>
        </authorList>
    </citation>
    <scope>NUCLEOTIDE SEQUENCE</scope>
    <source>
        <strain evidence="1">54008</strain>
    </source>
</reference>
<proteinExistence type="predicted"/>
<name>X0GRD4_FUSOX</name>
<dbReference type="HOGENOM" id="CLU_2960880_0_0_1"/>